<dbReference type="Proteomes" id="UP000002382">
    <property type="component" value="Chromosome"/>
</dbReference>
<dbReference type="EMBL" id="CP001634">
    <property type="protein sequence ID" value="ACR80674.1"/>
    <property type="molecule type" value="Genomic_DNA"/>
</dbReference>
<dbReference type="PANTHER" id="PTHR43744">
    <property type="entry name" value="ABC TRANSPORTER PERMEASE PROTEIN MG189-RELATED-RELATED"/>
    <property type="match status" value="1"/>
</dbReference>
<dbReference type="PROSITE" id="PS50928">
    <property type="entry name" value="ABC_TM1"/>
    <property type="match status" value="1"/>
</dbReference>
<dbReference type="GO" id="GO:0005886">
    <property type="term" value="C:plasma membrane"/>
    <property type="evidence" value="ECO:0007669"/>
    <property type="project" value="UniProtKB-SubCell"/>
</dbReference>
<keyword evidence="2 7" id="KW-0813">Transport</keyword>
<sequence length="273" mass="30907">MNKKALWIFVMVFLFLWAFMTLFPMYWMFQTSLTPEDDISTFPPRLFPSRLTLENFKQLFMESNIWTWTKNSLIITVSITLLSLFVCSLAAYAFAKIPFKGRSPIFTMVVATIMVPAQVTLLPTFILVNKFGIVDTLWAVILTSIASPYTIFMMRQYMISIPIDYIDAARIDGASEFKIYSSIILPMSKPVLGASAIFTFISTWNGFLWPLIVLNSPEKYPLTVGLATLQNQNLNQYGLQMAGAAISAIPMIVVFFAFQRYFMKGLMTGGTKG</sequence>
<dbReference type="KEGG" id="kol:Kole_1994"/>
<keyword evidence="6 7" id="KW-0472">Membrane</keyword>
<name>C5CH71_KOSOT</name>
<evidence type="ECO:0000256" key="6">
    <source>
        <dbReference type="ARBA" id="ARBA00023136"/>
    </source>
</evidence>
<evidence type="ECO:0000256" key="4">
    <source>
        <dbReference type="ARBA" id="ARBA00022692"/>
    </source>
</evidence>
<keyword evidence="4 7" id="KW-0812">Transmembrane</keyword>
<organism evidence="9 10">
    <name type="scientific">Kosmotoga olearia (strain ATCC BAA-1733 / DSM 21960 / TBF 19.5.1)</name>
    <dbReference type="NCBI Taxonomy" id="521045"/>
    <lineage>
        <taxon>Bacteria</taxon>
        <taxon>Thermotogati</taxon>
        <taxon>Thermotogota</taxon>
        <taxon>Thermotogae</taxon>
        <taxon>Kosmotogales</taxon>
        <taxon>Kosmotogaceae</taxon>
        <taxon>Kosmotoga</taxon>
    </lineage>
</organism>
<feature type="transmembrane region" description="Helical" evidence="7">
    <location>
        <begin position="132"/>
        <end position="152"/>
    </location>
</feature>
<dbReference type="Gene3D" id="1.10.3720.10">
    <property type="entry name" value="MetI-like"/>
    <property type="match status" value="1"/>
</dbReference>
<evidence type="ECO:0000256" key="3">
    <source>
        <dbReference type="ARBA" id="ARBA00022475"/>
    </source>
</evidence>
<dbReference type="Pfam" id="PF00528">
    <property type="entry name" value="BPD_transp_1"/>
    <property type="match status" value="1"/>
</dbReference>
<evidence type="ECO:0000313" key="10">
    <source>
        <dbReference type="Proteomes" id="UP000002382"/>
    </source>
</evidence>
<dbReference type="InterPro" id="IPR035906">
    <property type="entry name" value="MetI-like_sf"/>
</dbReference>
<evidence type="ECO:0000259" key="8">
    <source>
        <dbReference type="PROSITE" id="PS50928"/>
    </source>
</evidence>
<evidence type="ECO:0000256" key="2">
    <source>
        <dbReference type="ARBA" id="ARBA00022448"/>
    </source>
</evidence>
<keyword evidence="10" id="KW-1185">Reference proteome</keyword>
<evidence type="ECO:0000256" key="1">
    <source>
        <dbReference type="ARBA" id="ARBA00004651"/>
    </source>
</evidence>
<dbReference type="eggNOG" id="COG0395">
    <property type="taxonomic scope" value="Bacteria"/>
</dbReference>
<dbReference type="STRING" id="521045.Kole_1994"/>
<reference evidence="9 10" key="1">
    <citation type="submission" date="2009-06" db="EMBL/GenBank/DDBJ databases">
        <title>Complete sequence of Thermotogales bacterium TBF 19.5.1.</title>
        <authorList>
            <consortium name="US DOE Joint Genome Institute"/>
            <person name="Lucas S."/>
            <person name="Copeland A."/>
            <person name="Lapidus A."/>
            <person name="Glavina del Rio T."/>
            <person name="Tice H."/>
            <person name="Bruce D."/>
            <person name="Goodwin L."/>
            <person name="Pitluck S."/>
            <person name="Chertkov O."/>
            <person name="Brettin T."/>
            <person name="Detter J.C."/>
            <person name="Han C."/>
            <person name="Schmutz J."/>
            <person name="Larimer F."/>
            <person name="Land M."/>
            <person name="Hauser L."/>
            <person name="Kyrpides N."/>
            <person name="Ovchinnikova G."/>
            <person name="Noll K."/>
        </authorList>
    </citation>
    <scope>NUCLEOTIDE SEQUENCE [LARGE SCALE GENOMIC DNA]</scope>
    <source>
        <strain evidence="10">ATCC BAA-1733 / DSM 21960 / TBF 19.5.1</strain>
    </source>
</reference>
<dbReference type="CDD" id="cd06261">
    <property type="entry name" value="TM_PBP2"/>
    <property type="match status" value="1"/>
</dbReference>
<dbReference type="InterPro" id="IPR000515">
    <property type="entry name" value="MetI-like"/>
</dbReference>
<feature type="domain" description="ABC transmembrane type-1" evidence="8">
    <location>
        <begin position="69"/>
        <end position="258"/>
    </location>
</feature>
<dbReference type="AlphaFoldDB" id="C5CH71"/>
<accession>C5CH71</accession>
<dbReference type="RefSeq" id="WP_015869317.1">
    <property type="nucleotide sequence ID" value="NC_012785.1"/>
</dbReference>
<proteinExistence type="inferred from homology"/>
<feature type="transmembrane region" description="Helical" evidence="7">
    <location>
        <begin position="73"/>
        <end position="94"/>
    </location>
</feature>
<feature type="transmembrane region" description="Helical" evidence="7">
    <location>
        <begin position="191"/>
        <end position="212"/>
    </location>
</feature>
<dbReference type="PANTHER" id="PTHR43744:SF8">
    <property type="entry name" value="SN-GLYCEROL-3-PHOSPHATE TRANSPORT SYSTEM PERMEASE PROTEIN UGPE"/>
    <property type="match status" value="1"/>
</dbReference>
<evidence type="ECO:0000256" key="5">
    <source>
        <dbReference type="ARBA" id="ARBA00022989"/>
    </source>
</evidence>
<evidence type="ECO:0000256" key="7">
    <source>
        <dbReference type="RuleBase" id="RU363032"/>
    </source>
</evidence>
<keyword evidence="3" id="KW-1003">Cell membrane</keyword>
<comment type="subcellular location">
    <subcellularLocation>
        <location evidence="1 7">Cell membrane</location>
        <topology evidence="1 7">Multi-pass membrane protein</topology>
    </subcellularLocation>
</comment>
<protein>
    <submittedName>
        <fullName evidence="9">Binding-protein-dependent transport systems inner membrane component</fullName>
    </submittedName>
</protein>
<feature type="transmembrane region" description="Helical" evidence="7">
    <location>
        <begin position="237"/>
        <end position="258"/>
    </location>
</feature>
<reference evidence="9 10" key="2">
    <citation type="journal article" date="2011" name="J. Bacteriol.">
        <title>Genome Sequence of Kosmotoga olearia Strain TBF 19.5.1, a Thermophilic Bacterium with a Wide Growth Temperature Range, Isolated from the Troll B Oil Platform in the North Sea.</title>
        <authorList>
            <person name="Swithers K.S."/>
            <person name="Dipippo J.L."/>
            <person name="Bruce D.C."/>
            <person name="Detter C."/>
            <person name="Tapia R."/>
            <person name="Han S."/>
            <person name="Goodwin L.A."/>
            <person name="Han J."/>
            <person name="Woyke T."/>
            <person name="Pitluck S."/>
            <person name="Pennacchio L."/>
            <person name="Nolan M."/>
            <person name="Mikhailova N."/>
            <person name="Land M.L."/>
            <person name="Nesbo C.L."/>
            <person name="Gogarten J.P."/>
            <person name="Noll K.M."/>
        </authorList>
    </citation>
    <scope>NUCLEOTIDE SEQUENCE [LARGE SCALE GENOMIC DNA]</scope>
    <source>
        <strain evidence="10">ATCC BAA-1733 / DSM 21960 / TBF 19.5.1</strain>
    </source>
</reference>
<dbReference type="HOGENOM" id="CLU_016047_1_1_0"/>
<gene>
    <name evidence="9" type="ordered locus">Kole_1994</name>
</gene>
<dbReference type="SUPFAM" id="SSF161098">
    <property type="entry name" value="MetI-like"/>
    <property type="match status" value="1"/>
</dbReference>
<evidence type="ECO:0000313" key="9">
    <source>
        <dbReference type="EMBL" id="ACR80674.1"/>
    </source>
</evidence>
<comment type="similarity">
    <text evidence="7">Belongs to the binding-protein-dependent transport system permease family.</text>
</comment>
<dbReference type="GO" id="GO:0055085">
    <property type="term" value="P:transmembrane transport"/>
    <property type="evidence" value="ECO:0007669"/>
    <property type="project" value="InterPro"/>
</dbReference>
<feature type="transmembrane region" description="Helical" evidence="7">
    <location>
        <begin position="106"/>
        <end position="126"/>
    </location>
</feature>
<feature type="transmembrane region" description="Helical" evidence="7">
    <location>
        <begin position="7"/>
        <end position="29"/>
    </location>
</feature>
<keyword evidence="5 7" id="KW-1133">Transmembrane helix</keyword>